<dbReference type="Gene3D" id="3.90.1510.10">
    <property type="entry name" value="Glycerate kinase, domain 2"/>
    <property type="match status" value="1"/>
</dbReference>
<keyword evidence="3 4" id="KW-0418">Kinase</keyword>
<dbReference type="SUPFAM" id="SSF110738">
    <property type="entry name" value="Glycerate kinase I"/>
    <property type="match status" value="1"/>
</dbReference>
<gene>
    <name evidence="6" type="ORF">FHX53_001947</name>
</gene>
<dbReference type="EC" id="2.7.1.31" evidence="6"/>
<dbReference type="InterPro" id="IPR036129">
    <property type="entry name" value="Glycerate_kinase_sf"/>
</dbReference>
<dbReference type="PIRSF" id="PIRSF006078">
    <property type="entry name" value="GlxK"/>
    <property type="match status" value="1"/>
</dbReference>
<dbReference type="PANTHER" id="PTHR21599:SF0">
    <property type="entry name" value="GLYCERATE KINASE"/>
    <property type="match status" value="1"/>
</dbReference>
<dbReference type="Pfam" id="PF02595">
    <property type="entry name" value="Gly_kinase"/>
    <property type="match status" value="1"/>
</dbReference>
<evidence type="ECO:0000313" key="7">
    <source>
        <dbReference type="Proteomes" id="UP000585905"/>
    </source>
</evidence>
<evidence type="ECO:0000256" key="4">
    <source>
        <dbReference type="PIRNR" id="PIRNR006078"/>
    </source>
</evidence>
<dbReference type="InterPro" id="IPR018197">
    <property type="entry name" value="Glycerate_kinase_RE-like"/>
</dbReference>
<evidence type="ECO:0000256" key="5">
    <source>
        <dbReference type="SAM" id="MobiDB-lite"/>
    </source>
</evidence>
<evidence type="ECO:0000313" key="6">
    <source>
        <dbReference type="EMBL" id="MBA8848343.1"/>
    </source>
</evidence>
<evidence type="ECO:0000256" key="1">
    <source>
        <dbReference type="ARBA" id="ARBA00006284"/>
    </source>
</evidence>
<protein>
    <submittedName>
        <fullName evidence="6">Glycerate kinase</fullName>
        <ecNumber evidence="6">2.7.1.31</ecNumber>
    </submittedName>
</protein>
<keyword evidence="7" id="KW-1185">Reference proteome</keyword>
<organism evidence="6 7">
    <name type="scientific">Microcella alkalica</name>
    <dbReference type="NCBI Taxonomy" id="355930"/>
    <lineage>
        <taxon>Bacteria</taxon>
        <taxon>Bacillati</taxon>
        <taxon>Actinomycetota</taxon>
        <taxon>Actinomycetes</taxon>
        <taxon>Micrococcales</taxon>
        <taxon>Microbacteriaceae</taxon>
        <taxon>Microcella</taxon>
    </lineage>
</organism>
<dbReference type="EMBL" id="JACGWX010000005">
    <property type="protein sequence ID" value="MBA8848343.1"/>
    <property type="molecule type" value="Genomic_DNA"/>
</dbReference>
<proteinExistence type="inferred from homology"/>
<dbReference type="GO" id="GO:0008887">
    <property type="term" value="F:glycerate kinase activity"/>
    <property type="evidence" value="ECO:0007669"/>
    <property type="project" value="UniProtKB-UniRule"/>
</dbReference>
<sequence>MLTSWSAVPLRVLIAPDSFKGSLDAGAAATAIARGLLEALGPRVRIASLPMADGGEGTLDALLAVAGAQERTVLTSDALGRPRQARFGLLLDGRAVIEAAEAIGLPLVTDVPLRPLTADSGGAAPLVIDALDSGVASILLTVGGSATTDGGAGLLRGLGVRFLDEAGDDIPLGGVGLERLDRIDLRGLDPRAARAHWRIACDVDNPLTGSTGAAAVFGPQKGADASDIARLDAGLARLAAALESATGVSVAGMPGAGAAGGIPASLHAVLGAELVPGAELVADALGLASAIADADLVITGEGSLDAQSLRGKVPATVASSASRAGVPVVVIAGAVDLSADELVRAGIAVAISLADGPATVESLIDRAPDLLAAAARRVGALIDLGGALVHRSTPGTGDDAGVTDRTLEGECS</sequence>
<keyword evidence="2 4" id="KW-0808">Transferase</keyword>
<dbReference type="InterPro" id="IPR004381">
    <property type="entry name" value="Glycerate_kinase"/>
</dbReference>
<dbReference type="PANTHER" id="PTHR21599">
    <property type="entry name" value="GLYCERATE KINASE"/>
    <property type="match status" value="1"/>
</dbReference>
<evidence type="ECO:0000256" key="3">
    <source>
        <dbReference type="ARBA" id="ARBA00022777"/>
    </source>
</evidence>
<dbReference type="InterPro" id="IPR018193">
    <property type="entry name" value="Glyc_kinase_flavodox-like_fold"/>
</dbReference>
<dbReference type="AlphaFoldDB" id="A0A839EAZ6"/>
<name>A0A839EAZ6_9MICO</name>
<dbReference type="Proteomes" id="UP000585905">
    <property type="component" value="Unassembled WGS sequence"/>
</dbReference>
<dbReference type="Gene3D" id="3.40.50.10350">
    <property type="entry name" value="Glycerate kinase, domain 1"/>
    <property type="match status" value="1"/>
</dbReference>
<evidence type="ECO:0000256" key="2">
    <source>
        <dbReference type="ARBA" id="ARBA00022679"/>
    </source>
</evidence>
<dbReference type="RefSeq" id="WP_182491154.1">
    <property type="nucleotide sequence ID" value="NZ_BAAAOV010000008.1"/>
</dbReference>
<reference evidence="6 7" key="1">
    <citation type="submission" date="2020-07" db="EMBL/GenBank/DDBJ databases">
        <title>Sequencing the genomes of 1000 actinobacteria strains.</title>
        <authorList>
            <person name="Klenk H.-P."/>
        </authorList>
    </citation>
    <scope>NUCLEOTIDE SEQUENCE [LARGE SCALE GENOMIC DNA]</scope>
    <source>
        <strain evidence="6 7">DSM 19663</strain>
    </source>
</reference>
<feature type="region of interest" description="Disordered" evidence="5">
    <location>
        <begin position="393"/>
        <end position="412"/>
    </location>
</feature>
<accession>A0A839EAZ6</accession>
<comment type="similarity">
    <text evidence="1 4">Belongs to the glycerate kinase type-1 family.</text>
</comment>
<dbReference type="NCBIfam" id="TIGR00045">
    <property type="entry name" value="glycerate kinase"/>
    <property type="match status" value="1"/>
</dbReference>
<comment type="caution">
    <text evidence="6">The sequence shown here is derived from an EMBL/GenBank/DDBJ whole genome shotgun (WGS) entry which is preliminary data.</text>
</comment>
<dbReference type="GO" id="GO:0031388">
    <property type="term" value="P:organic acid phosphorylation"/>
    <property type="evidence" value="ECO:0007669"/>
    <property type="project" value="UniProtKB-UniRule"/>
</dbReference>